<organism evidence="1 2">
    <name type="scientific">Eilatimonas milleporae</name>
    <dbReference type="NCBI Taxonomy" id="911205"/>
    <lineage>
        <taxon>Bacteria</taxon>
        <taxon>Pseudomonadati</taxon>
        <taxon>Pseudomonadota</taxon>
        <taxon>Alphaproteobacteria</taxon>
        <taxon>Kordiimonadales</taxon>
        <taxon>Kordiimonadaceae</taxon>
        <taxon>Eilatimonas</taxon>
    </lineage>
</organism>
<reference evidence="1 2" key="1">
    <citation type="submission" date="2018-10" db="EMBL/GenBank/DDBJ databases">
        <title>Genomic Encyclopedia of Archaeal and Bacterial Type Strains, Phase II (KMG-II): from individual species to whole genera.</title>
        <authorList>
            <person name="Goeker M."/>
        </authorList>
    </citation>
    <scope>NUCLEOTIDE SEQUENCE [LARGE SCALE GENOMIC DNA]</scope>
    <source>
        <strain evidence="1 2">DSM 25217</strain>
    </source>
</reference>
<accession>A0A3M0C451</accession>
<sequence length="44" mass="4834">MIVTLVKSVTSDIGAGSAAVFQPAKTRSWRRHRRQARLVRLAAA</sequence>
<gene>
    <name evidence="1" type="ORF">BXY39_2901</name>
</gene>
<dbReference type="RefSeq" id="WP_281270018.1">
    <property type="nucleotide sequence ID" value="NZ_REFR01000013.1"/>
</dbReference>
<evidence type="ECO:0000313" key="2">
    <source>
        <dbReference type="Proteomes" id="UP000271227"/>
    </source>
</evidence>
<comment type="caution">
    <text evidence="1">The sequence shown here is derived from an EMBL/GenBank/DDBJ whole genome shotgun (WGS) entry which is preliminary data.</text>
</comment>
<evidence type="ECO:0000313" key="1">
    <source>
        <dbReference type="EMBL" id="RMB04631.1"/>
    </source>
</evidence>
<dbReference type="InParanoid" id="A0A3M0C451"/>
<dbReference type="Proteomes" id="UP000271227">
    <property type="component" value="Unassembled WGS sequence"/>
</dbReference>
<protein>
    <submittedName>
        <fullName evidence="1">Uncharacterized protein</fullName>
    </submittedName>
</protein>
<proteinExistence type="predicted"/>
<dbReference type="EMBL" id="REFR01000013">
    <property type="protein sequence ID" value="RMB04631.1"/>
    <property type="molecule type" value="Genomic_DNA"/>
</dbReference>
<name>A0A3M0C451_9PROT</name>
<dbReference type="AlphaFoldDB" id="A0A3M0C451"/>
<keyword evidence="2" id="KW-1185">Reference proteome</keyword>